<gene>
    <name evidence="3" type="ORF">PCOR1329_LOCUS22784</name>
</gene>
<organism evidence="3 4">
    <name type="scientific">Prorocentrum cordatum</name>
    <dbReference type="NCBI Taxonomy" id="2364126"/>
    <lineage>
        <taxon>Eukaryota</taxon>
        <taxon>Sar</taxon>
        <taxon>Alveolata</taxon>
        <taxon>Dinophyceae</taxon>
        <taxon>Prorocentrales</taxon>
        <taxon>Prorocentraceae</taxon>
        <taxon>Prorocentrum</taxon>
    </lineage>
</organism>
<feature type="domain" description="BRCT" evidence="2">
    <location>
        <begin position="86"/>
        <end position="181"/>
    </location>
</feature>
<dbReference type="PROSITE" id="PS50172">
    <property type="entry name" value="BRCT"/>
    <property type="match status" value="1"/>
</dbReference>
<protein>
    <recommendedName>
        <fullName evidence="2">BRCT domain-containing protein</fullName>
    </recommendedName>
</protein>
<name>A0ABN9RQD7_9DINO</name>
<dbReference type="CDD" id="cd00027">
    <property type="entry name" value="BRCT"/>
    <property type="match status" value="1"/>
</dbReference>
<keyword evidence="4" id="KW-1185">Reference proteome</keyword>
<proteinExistence type="predicted"/>
<accession>A0ABN9RQD7</accession>
<dbReference type="Proteomes" id="UP001189429">
    <property type="component" value="Unassembled WGS sequence"/>
</dbReference>
<reference evidence="3" key="1">
    <citation type="submission" date="2023-10" db="EMBL/GenBank/DDBJ databases">
        <authorList>
            <person name="Chen Y."/>
            <person name="Shah S."/>
            <person name="Dougan E. K."/>
            <person name="Thang M."/>
            <person name="Chan C."/>
        </authorList>
    </citation>
    <scope>NUCLEOTIDE SEQUENCE [LARGE SCALE GENOMIC DNA]</scope>
</reference>
<evidence type="ECO:0000313" key="3">
    <source>
        <dbReference type="EMBL" id="CAK0821460.1"/>
    </source>
</evidence>
<dbReference type="InterPro" id="IPR036420">
    <property type="entry name" value="BRCT_dom_sf"/>
</dbReference>
<dbReference type="SUPFAM" id="SSF52113">
    <property type="entry name" value="BRCT domain"/>
    <property type="match status" value="1"/>
</dbReference>
<evidence type="ECO:0000259" key="2">
    <source>
        <dbReference type="PROSITE" id="PS50172"/>
    </source>
</evidence>
<dbReference type="InterPro" id="IPR001357">
    <property type="entry name" value="BRCT_dom"/>
</dbReference>
<evidence type="ECO:0000313" key="4">
    <source>
        <dbReference type="Proteomes" id="UP001189429"/>
    </source>
</evidence>
<feature type="region of interest" description="Disordered" evidence="1">
    <location>
        <begin position="35"/>
        <end position="76"/>
    </location>
</feature>
<comment type="caution">
    <text evidence="3">The sequence shown here is derived from an EMBL/GenBank/DDBJ whole genome shotgun (WGS) entry which is preliminary data.</text>
</comment>
<feature type="compositionally biased region" description="Low complexity" evidence="1">
    <location>
        <begin position="48"/>
        <end position="62"/>
    </location>
</feature>
<sequence>MPPGVQRQASGTKCRRDYFDSQVLVMKHVYGAGAAERLSSSRGRRGVRGAPSGRPARAPPSGDAKRRRVSVARGADAVARRPAEARQYRPLQGWVVMLTGFGPEEGSSELRALSLQCGASVAERLPARPPQGGLLAVVACRGATTVKFLTALALGLPPVARGWLDATALARAPAAVEPHALALRGRGGGRGPCTMQPGPRRCFEGREPPLAVHVLGSRGFVATWCGVLRLAGAEVHATWPCQGCRYVLAEAAPVRVSAAEAARLRGCGASVVGLGWLKESLALQAEAPAGAHELALSVRGQP</sequence>
<dbReference type="EMBL" id="CAUYUJ010007657">
    <property type="protein sequence ID" value="CAK0821460.1"/>
    <property type="molecule type" value="Genomic_DNA"/>
</dbReference>
<dbReference type="Gene3D" id="3.40.50.10190">
    <property type="entry name" value="BRCT domain"/>
    <property type="match status" value="1"/>
</dbReference>
<evidence type="ECO:0000256" key="1">
    <source>
        <dbReference type="SAM" id="MobiDB-lite"/>
    </source>
</evidence>